<protein>
    <recommendedName>
        <fullName evidence="6">S-protein homolog</fullName>
    </recommendedName>
</protein>
<dbReference type="EMBL" id="NKXS01002072">
    <property type="protein sequence ID" value="PIN15416.1"/>
    <property type="molecule type" value="Genomic_DNA"/>
</dbReference>
<keyword evidence="5" id="KW-0732">Signal</keyword>
<keyword evidence="3 6" id="KW-0713">Self-incompatibility</keyword>
<evidence type="ECO:0000256" key="5">
    <source>
        <dbReference type="ARBA" id="ARBA00022729"/>
    </source>
</evidence>
<keyword evidence="8" id="KW-1185">Reference proteome</keyword>
<dbReference type="GO" id="GO:0005576">
    <property type="term" value="C:extracellular region"/>
    <property type="evidence" value="ECO:0007669"/>
    <property type="project" value="UniProtKB-SubCell"/>
</dbReference>
<dbReference type="GO" id="GO:0060320">
    <property type="term" value="P:rejection of self pollen"/>
    <property type="evidence" value="ECO:0007669"/>
    <property type="project" value="UniProtKB-KW"/>
</dbReference>
<evidence type="ECO:0000256" key="4">
    <source>
        <dbReference type="ARBA" id="ARBA00022525"/>
    </source>
</evidence>
<dbReference type="Proteomes" id="UP000231279">
    <property type="component" value="Unassembled WGS sequence"/>
</dbReference>
<evidence type="ECO:0000256" key="3">
    <source>
        <dbReference type="ARBA" id="ARBA00022471"/>
    </source>
</evidence>
<evidence type="ECO:0000256" key="1">
    <source>
        <dbReference type="ARBA" id="ARBA00004613"/>
    </source>
</evidence>
<evidence type="ECO:0000256" key="6">
    <source>
        <dbReference type="RuleBase" id="RU367044"/>
    </source>
</evidence>
<accession>A0A2G9HD28</accession>
<comment type="caution">
    <text evidence="7">The sequence shown here is derived from an EMBL/GenBank/DDBJ whole genome shotgun (WGS) entry which is preliminary data.</text>
</comment>
<dbReference type="InterPro" id="IPR010264">
    <property type="entry name" value="Self-incomp_S1"/>
</dbReference>
<comment type="similarity">
    <text evidence="2 6">Belongs to the plant self-incompatibility (S1) protein family.</text>
</comment>
<dbReference type="AlphaFoldDB" id="A0A2G9HD28"/>
<evidence type="ECO:0000313" key="7">
    <source>
        <dbReference type="EMBL" id="PIN15416.1"/>
    </source>
</evidence>
<dbReference type="Pfam" id="PF05938">
    <property type="entry name" value="Self-incomp_S1"/>
    <property type="match status" value="1"/>
</dbReference>
<dbReference type="PANTHER" id="PTHR31232:SF61">
    <property type="entry name" value="S-PROTEIN HOMOLOG"/>
    <property type="match status" value="1"/>
</dbReference>
<gene>
    <name evidence="7" type="ORF">CDL12_11928</name>
</gene>
<proteinExistence type="inferred from homology"/>
<name>A0A2G9HD28_9LAMI</name>
<sequence length="90" mass="10624">MVDVADDLGNRTLFYLNQEYHWSFCESISHNMLFFYSLSWGSKHLSFDVYKSDFRARSPSRVCSWSVKSDDIYFSIDHPITGMEKVHAWS</sequence>
<dbReference type="PANTHER" id="PTHR31232">
    <property type="match status" value="1"/>
</dbReference>
<evidence type="ECO:0000313" key="8">
    <source>
        <dbReference type="Proteomes" id="UP000231279"/>
    </source>
</evidence>
<evidence type="ECO:0000256" key="2">
    <source>
        <dbReference type="ARBA" id="ARBA00005581"/>
    </source>
</evidence>
<organism evidence="7 8">
    <name type="scientific">Handroanthus impetiginosus</name>
    <dbReference type="NCBI Taxonomy" id="429701"/>
    <lineage>
        <taxon>Eukaryota</taxon>
        <taxon>Viridiplantae</taxon>
        <taxon>Streptophyta</taxon>
        <taxon>Embryophyta</taxon>
        <taxon>Tracheophyta</taxon>
        <taxon>Spermatophyta</taxon>
        <taxon>Magnoliopsida</taxon>
        <taxon>eudicotyledons</taxon>
        <taxon>Gunneridae</taxon>
        <taxon>Pentapetalae</taxon>
        <taxon>asterids</taxon>
        <taxon>lamiids</taxon>
        <taxon>Lamiales</taxon>
        <taxon>Bignoniaceae</taxon>
        <taxon>Crescentiina</taxon>
        <taxon>Tabebuia alliance</taxon>
        <taxon>Handroanthus</taxon>
    </lineage>
</organism>
<keyword evidence="4 6" id="KW-0964">Secreted</keyword>
<comment type="subcellular location">
    <subcellularLocation>
        <location evidence="1 6">Secreted</location>
    </subcellularLocation>
</comment>
<reference evidence="8" key="1">
    <citation type="journal article" date="2018" name="Gigascience">
        <title>Genome assembly of the Pink Ipe (Handroanthus impetiginosus, Bignoniaceae), a highly valued, ecologically keystone Neotropical timber forest tree.</title>
        <authorList>
            <person name="Silva-Junior O.B."/>
            <person name="Grattapaglia D."/>
            <person name="Novaes E."/>
            <person name="Collevatti R.G."/>
        </authorList>
    </citation>
    <scope>NUCLEOTIDE SEQUENCE [LARGE SCALE GENOMIC DNA]</scope>
    <source>
        <strain evidence="8">cv. UFG-1</strain>
    </source>
</reference>